<keyword evidence="1" id="KW-0175">Coiled coil</keyword>
<dbReference type="GeneID" id="94826055"/>
<protein>
    <submittedName>
        <fullName evidence="3">Uncharacterized protein</fullName>
    </submittedName>
</protein>
<feature type="coiled-coil region" evidence="1">
    <location>
        <begin position="137"/>
        <end position="164"/>
    </location>
</feature>
<accession>A0A1J4KP69</accession>
<dbReference type="VEuPathDB" id="TrichDB:TRFO_03526"/>
<reference evidence="3" key="1">
    <citation type="submission" date="2016-10" db="EMBL/GenBank/DDBJ databases">
        <authorList>
            <person name="Benchimol M."/>
            <person name="Almeida L.G."/>
            <person name="Vasconcelos A.T."/>
            <person name="Perreira-Neves A."/>
            <person name="Rosa I.A."/>
            <person name="Tasca T."/>
            <person name="Bogo M.R."/>
            <person name="de Souza W."/>
        </authorList>
    </citation>
    <scope>NUCLEOTIDE SEQUENCE [LARGE SCALE GENOMIC DNA]</scope>
    <source>
        <strain evidence="3">K</strain>
    </source>
</reference>
<dbReference type="EMBL" id="MLAK01000549">
    <property type="protein sequence ID" value="OHT13087.1"/>
    <property type="molecule type" value="Genomic_DNA"/>
</dbReference>
<comment type="caution">
    <text evidence="3">The sequence shown here is derived from an EMBL/GenBank/DDBJ whole genome shotgun (WGS) entry which is preliminary data.</text>
</comment>
<keyword evidence="4" id="KW-1185">Reference proteome</keyword>
<organism evidence="3 4">
    <name type="scientific">Tritrichomonas foetus</name>
    <dbReference type="NCBI Taxonomy" id="1144522"/>
    <lineage>
        <taxon>Eukaryota</taxon>
        <taxon>Metamonada</taxon>
        <taxon>Parabasalia</taxon>
        <taxon>Tritrichomonadida</taxon>
        <taxon>Tritrichomonadidae</taxon>
        <taxon>Tritrichomonas</taxon>
    </lineage>
</organism>
<gene>
    <name evidence="3" type="ORF">TRFO_03526</name>
</gene>
<dbReference type="AlphaFoldDB" id="A0A1J4KP69"/>
<evidence type="ECO:0000313" key="3">
    <source>
        <dbReference type="EMBL" id="OHT13087.1"/>
    </source>
</evidence>
<feature type="coiled-coil region" evidence="1">
    <location>
        <begin position="204"/>
        <end position="245"/>
    </location>
</feature>
<dbReference type="Proteomes" id="UP000179807">
    <property type="component" value="Unassembled WGS sequence"/>
</dbReference>
<evidence type="ECO:0000256" key="1">
    <source>
        <dbReference type="SAM" id="Coils"/>
    </source>
</evidence>
<dbReference type="RefSeq" id="XP_068366223.1">
    <property type="nucleotide sequence ID" value="XM_068491351.1"/>
</dbReference>
<dbReference type="Gene3D" id="1.20.5.170">
    <property type="match status" value="1"/>
</dbReference>
<feature type="region of interest" description="Disordered" evidence="2">
    <location>
        <begin position="98"/>
        <end position="135"/>
    </location>
</feature>
<proteinExistence type="predicted"/>
<name>A0A1J4KP69_9EUKA</name>
<evidence type="ECO:0000313" key="4">
    <source>
        <dbReference type="Proteomes" id="UP000179807"/>
    </source>
</evidence>
<sequence>MENNIIRNPKKKEFQQPSLETKVKNLYLSLEAKIKENELLKEEIVVLKKLKEESDSNNLIYKNEIEKVTKLNLDLHNQNKEFEKLLENQKLINEKLMAEKSSNEKNPNQNLINKESLENENNKNKNNSNICSDKTQNHVTNEEFEKMKNELAALTSKVKEFSNVNCQLSKDNKMLQSIVKNLKIEIETDKKVRENENLIHSKEFENLKAKNLSNENRMKNLLNENEKLKKLISVYEKKISLSEHEISLLNLPNKREKTQKKKIVIDELLKEIP</sequence>
<evidence type="ECO:0000256" key="2">
    <source>
        <dbReference type="SAM" id="MobiDB-lite"/>
    </source>
</evidence>